<dbReference type="InterPro" id="IPR001638">
    <property type="entry name" value="Solute-binding_3/MltF_N"/>
</dbReference>
<organism evidence="4 5">
    <name type="scientific">Streptomyces tardus</name>
    <dbReference type="NCBI Taxonomy" id="2780544"/>
    <lineage>
        <taxon>Bacteria</taxon>
        <taxon>Bacillati</taxon>
        <taxon>Actinomycetota</taxon>
        <taxon>Actinomycetes</taxon>
        <taxon>Kitasatosporales</taxon>
        <taxon>Streptomycetaceae</taxon>
        <taxon>Streptomyces</taxon>
    </lineage>
</organism>
<reference evidence="4" key="1">
    <citation type="submission" date="2021-06" db="EMBL/GenBank/DDBJ databases">
        <title>Sequencing of actinobacteria type strains.</title>
        <authorList>
            <person name="Nguyen G.-S."/>
            <person name="Wentzel A."/>
        </authorList>
    </citation>
    <scope>NUCLEOTIDE SEQUENCE</scope>
    <source>
        <strain evidence="4">P38-E01</strain>
    </source>
</reference>
<accession>A0A949N415</accession>
<evidence type="ECO:0000313" key="4">
    <source>
        <dbReference type="EMBL" id="MBU7596467.1"/>
    </source>
</evidence>
<proteinExistence type="predicted"/>
<dbReference type="EMBL" id="JAELVF020000001">
    <property type="protein sequence ID" value="MBU7596467.1"/>
    <property type="molecule type" value="Genomic_DNA"/>
</dbReference>
<sequence>MTARSIHRMPRRRRIAAAGAVAVAASLLLSACGDQTNDAGDGDTKTKGSDAKFFDQLPKKIQNEGVINVGSDIAYAPIEFMDEGNKIAGIDPDIAKALGKELGVELKFNNGSFAQLVVGLNSGRYDLVMSAMTDTKERQEGVSKDAEGGADFVNYFQAGSAILVQKGNPKKVESLEDLCGLSVAAQRGTANESLMEQQAKKCDDKIKPFVADKDTDTITQLQTKRSDAVITDYPVAVYNEQTAGDGKLFEVTGDQIDAAPYGIAVNKKNQQLRDAVQKALQEIIDNGEYEKVLKKWNAQDGAIEKATVNAGK</sequence>
<comment type="caution">
    <text evidence="4">The sequence shown here is derived from an EMBL/GenBank/DDBJ whole genome shotgun (WGS) entry which is preliminary data.</text>
</comment>
<evidence type="ECO:0000256" key="1">
    <source>
        <dbReference type="ARBA" id="ARBA00022729"/>
    </source>
</evidence>
<dbReference type="RefSeq" id="WP_211040705.1">
    <property type="nucleotide sequence ID" value="NZ_JAELVF020000001.1"/>
</dbReference>
<feature type="chain" id="PRO_5039686519" evidence="2">
    <location>
        <begin position="32"/>
        <end position="312"/>
    </location>
</feature>
<dbReference type="PROSITE" id="PS51257">
    <property type="entry name" value="PROKAR_LIPOPROTEIN"/>
    <property type="match status" value="1"/>
</dbReference>
<dbReference type="Pfam" id="PF00497">
    <property type="entry name" value="SBP_bac_3"/>
    <property type="match status" value="1"/>
</dbReference>
<dbReference type="PANTHER" id="PTHR35936:SF17">
    <property type="entry name" value="ARGININE-BINDING EXTRACELLULAR PROTEIN ARTP"/>
    <property type="match status" value="1"/>
</dbReference>
<feature type="domain" description="Solute-binding protein family 3/N-terminal" evidence="3">
    <location>
        <begin position="66"/>
        <end position="300"/>
    </location>
</feature>
<dbReference type="Proteomes" id="UP000694501">
    <property type="component" value="Unassembled WGS sequence"/>
</dbReference>
<evidence type="ECO:0000256" key="2">
    <source>
        <dbReference type="SAM" id="SignalP"/>
    </source>
</evidence>
<keyword evidence="5" id="KW-1185">Reference proteome</keyword>
<dbReference type="SUPFAM" id="SSF53850">
    <property type="entry name" value="Periplasmic binding protein-like II"/>
    <property type="match status" value="1"/>
</dbReference>
<protein>
    <submittedName>
        <fullName evidence="4">ABC transporter substrate-binding protein</fullName>
    </submittedName>
</protein>
<evidence type="ECO:0000259" key="3">
    <source>
        <dbReference type="SMART" id="SM00062"/>
    </source>
</evidence>
<dbReference type="AlphaFoldDB" id="A0A949N415"/>
<name>A0A949N415_9ACTN</name>
<dbReference type="Gene3D" id="3.40.190.10">
    <property type="entry name" value="Periplasmic binding protein-like II"/>
    <property type="match status" value="2"/>
</dbReference>
<gene>
    <name evidence="4" type="ORF">JGS22_002130</name>
</gene>
<dbReference type="CDD" id="cd01004">
    <property type="entry name" value="PBP2_MidA_like"/>
    <property type="match status" value="1"/>
</dbReference>
<evidence type="ECO:0000313" key="5">
    <source>
        <dbReference type="Proteomes" id="UP000694501"/>
    </source>
</evidence>
<dbReference type="PANTHER" id="PTHR35936">
    <property type="entry name" value="MEMBRANE-BOUND LYTIC MUREIN TRANSGLYCOSYLASE F"/>
    <property type="match status" value="1"/>
</dbReference>
<keyword evidence="1 2" id="KW-0732">Signal</keyword>
<dbReference type="SMART" id="SM00062">
    <property type="entry name" value="PBPb"/>
    <property type="match status" value="1"/>
</dbReference>
<feature type="signal peptide" evidence="2">
    <location>
        <begin position="1"/>
        <end position="31"/>
    </location>
</feature>